<gene>
    <name evidence="14" type="ORF">QE369_002326</name>
</gene>
<dbReference type="InterPro" id="IPR035907">
    <property type="entry name" value="Hppk_sf"/>
</dbReference>
<organism evidence="14 15">
    <name type="scientific">Agrobacterium larrymoorei</name>
    <dbReference type="NCBI Taxonomy" id="160699"/>
    <lineage>
        <taxon>Bacteria</taxon>
        <taxon>Pseudomonadati</taxon>
        <taxon>Pseudomonadota</taxon>
        <taxon>Alphaproteobacteria</taxon>
        <taxon>Hyphomicrobiales</taxon>
        <taxon>Rhizobiaceae</taxon>
        <taxon>Rhizobium/Agrobacterium group</taxon>
        <taxon>Agrobacterium</taxon>
    </lineage>
</organism>
<accession>A0AAJ2ERS5</accession>
<evidence type="ECO:0000256" key="9">
    <source>
        <dbReference type="ARBA" id="ARBA00022909"/>
    </source>
</evidence>
<evidence type="ECO:0000256" key="5">
    <source>
        <dbReference type="ARBA" id="ARBA00022679"/>
    </source>
</evidence>
<dbReference type="InterPro" id="IPR000550">
    <property type="entry name" value="Hppk"/>
</dbReference>
<dbReference type="GO" id="GO:0003848">
    <property type="term" value="F:2-amino-4-hydroxy-6-hydroxymethyldihydropteridine diphosphokinase activity"/>
    <property type="evidence" value="ECO:0007669"/>
    <property type="project" value="UniProtKB-EC"/>
</dbReference>
<dbReference type="Gene3D" id="3.30.70.560">
    <property type="entry name" value="7,8-Dihydro-6-hydroxymethylpterin-pyrophosphokinase HPPK"/>
    <property type="match status" value="1"/>
</dbReference>
<dbReference type="EMBL" id="JAVIZC010000003">
    <property type="protein sequence ID" value="MDR6102129.1"/>
    <property type="molecule type" value="Genomic_DNA"/>
</dbReference>
<dbReference type="NCBIfam" id="TIGR01498">
    <property type="entry name" value="folK"/>
    <property type="match status" value="1"/>
</dbReference>
<dbReference type="GO" id="GO:0046656">
    <property type="term" value="P:folic acid biosynthetic process"/>
    <property type="evidence" value="ECO:0007669"/>
    <property type="project" value="UniProtKB-KW"/>
</dbReference>
<dbReference type="AlphaFoldDB" id="A0AAJ2ERS5"/>
<dbReference type="PANTHER" id="PTHR43071:SF1">
    <property type="entry name" value="2-AMINO-4-HYDROXY-6-HYDROXYMETHYLDIHYDROPTERIDINE PYROPHOSPHOKINASE"/>
    <property type="match status" value="1"/>
</dbReference>
<dbReference type="GO" id="GO:0016301">
    <property type="term" value="F:kinase activity"/>
    <property type="evidence" value="ECO:0007669"/>
    <property type="project" value="UniProtKB-KW"/>
</dbReference>
<dbReference type="CDD" id="cd00483">
    <property type="entry name" value="HPPK"/>
    <property type="match status" value="1"/>
</dbReference>
<comment type="function">
    <text evidence="10">Catalyzes the transfer of pyrophosphate from adenosine triphosphate (ATP) to 6-hydroxymethyl-7,8-dihydropterin, an enzymatic step in folate biosynthesis pathway.</text>
</comment>
<evidence type="ECO:0000313" key="15">
    <source>
        <dbReference type="Proteomes" id="UP001255601"/>
    </source>
</evidence>
<comment type="caution">
    <text evidence="14">The sequence shown here is derived from an EMBL/GenBank/DDBJ whole genome shotgun (WGS) entry which is preliminary data.</text>
</comment>
<comment type="pathway">
    <text evidence="1">Cofactor biosynthesis; tetrahydrofolate biosynthesis; 2-amino-4-hydroxy-6-hydroxymethyl-7,8-dihydropteridine diphosphate from 7,8-dihydroneopterin triphosphate: step 4/4.</text>
</comment>
<evidence type="ECO:0000256" key="8">
    <source>
        <dbReference type="ARBA" id="ARBA00022840"/>
    </source>
</evidence>
<name>A0AAJ2ERS5_9HYPH</name>
<proteinExistence type="inferred from homology"/>
<reference evidence="14" key="1">
    <citation type="submission" date="2023-08" db="EMBL/GenBank/DDBJ databases">
        <title>Functional and genomic diversity of the sorghum phyllosphere microbiome.</title>
        <authorList>
            <person name="Shade A."/>
        </authorList>
    </citation>
    <scope>NUCLEOTIDE SEQUENCE</scope>
    <source>
        <strain evidence="14">SORGH_AS_0974</strain>
    </source>
</reference>
<evidence type="ECO:0000256" key="4">
    <source>
        <dbReference type="ARBA" id="ARBA00016218"/>
    </source>
</evidence>
<keyword evidence="5 14" id="KW-0808">Transferase</keyword>
<evidence type="ECO:0000256" key="10">
    <source>
        <dbReference type="ARBA" id="ARBA00029409"/>
    </source>
</evidence>
<evidence type="ECO:0000256" key="3">
    <source>
        <dbReference type="ARBA" id="ARBA00013253"/>
    </source>
</evidence>
<dbReference type="Pfam" id="PF01288">
    <property type="entry name" value="HPPK"/>
    <property type="match status" value="1"/>
</dbReference>
<dbReference type="GO" id="GO:0005524">
    <property type="term" value="F:ATP binding"/>
    <property type="evidence" value="ECO:0007669"/>
    <property type="project" value="UniProtKB-KW"/>
</dbReference>
<evidence type="ECO:0000256" key="6">
    <source>
        <dbReference type="ARBA" id="ARBA00022741"/>
    </source>
</evidence>
<keyword evidence="9" id="KW-0289">Folate biosynthesis</keyword>
<dbReference type="PROSITE" id="PS00794">
    <property type="entry name" value="HPPK"/>
    <property type="match status" value="1"/>
</dbReference>
<keyword evidence="6" id="KW-0547">Nucleotide-binding</keyword>
<comment type="similarity">
    <text evidence="2">Belongs to the HPPK family.</text>
</comment>
<keyword evidence="7" id="KW-0418">Kinase</keyword>
<dbReference type="PANTHER" id="PTHR43071">
    <property type="entry name" value="2-AMINO-4-HYDROXY-6-HYDROXYMETHYLDIHYDROPTERIDINE PYROPHOSPHOKINASE"/>
    <property type="match status" value="1"/>
</dbReference>
<evidence type="ECO:0000256" key="12">
    <source>
        <dbReference type="ARBA" id="ARBA00033413"/>
    </source>
</evidence>
<dbReference type="SUPFAM" id="SSF55083">
    <property type="entry name" value="6-hydroxymethyl-7,8-dihydropterin pyrophosphokinase, HPPK"/>
    <property type="match status" value="1"/>
</dbReference>
<evidence type="ECO:0000256" key="2">
    <source>
        <dbReference type="ARBA" id="ARBA00005810"/>
    </source>
</evidence>
<keyword evidence="8" id="KW-0067">ATP-binding</keyword>
<evidence type="ECO:0000256" key="11">
    <source>
        <dbReference type="ARBA" id="ARBA00029766"/>
    </source>
</evidence>
<evidence type="ECO:0000313" key="14">
    <source>
        <dbReference type="EMBL" id="MDR6102129.1"/>
    </source>
</evidence>
<dbReference type="Proteomes" id="UP001255601">
    <property type="component" value="Unassembled WGS sequence"/>
</dbReference>
<evidence type="ECO:0000256" key="7">
    <source>
        <dbReference type="ARBA" id="ARBA00022777"/>
    </source>
</evidence>
<sequence>MPEMWTSATLGLGGNIGDPKTAMAKALTALSDRIDCRLLSVSELYRTPPWGKTDQADFFNCCALIETALSAEALLDLCLDIERGMKRVRLERWGPRTIDIDVLTFGDTQVLTERVEIPHPRMTERAFVLMPLADIAPDLVVKGRRVIDWLADADKTGIVRANEKREWWTTPASE</sequence>
<feature type="domain" description="7,8-dihydro-6-hydroxymethylpterin-pyrophosphokinase" evidence="13">
    <location>
        <begin position="92"/>
        <end position="103"/>
    </location>
</feature>
<dbReference type="RefSeq" id="WP_309770944.1">
    <property type="nucleotide sequence ID" value="NZ_JAVIZC010000003.1"/>
</dbReference>
<dbReference type="EC" id="2.7.6.3" evidence="3"/>
<evidence type="ECO:0000256" key="1">
    <source>
        <dbReference type="ARBA" id="ARBA00005051"/>
    </source>
</evidence>
<evidence type="ECO:0000259" key="13">
    <source>
        <dbReference type="PROSITE" id="PS00794"/>
    </source>
</evidence>
<protein>
    <recommendedName>
        <fullName evidence="4">2-amino-4-hydroxy-6-hydroxymethyldihydropteridine pyrophosphokinase</fullName>
        <ecNumber evidence="3">2.7.6.3</ecNumber>
    </recommendedName>
    <alternativeName>
        <fullName evidence="11">6-hydroxymethyl-7,8-dihydropterin pyrophosphokinase</fullName>
    </alternativeName>
    <alternativeName>
        <fullName evidence="12">7,8-dihydro-6-hydroxymethylpterin-pyrophosphokinase</fullName>
    </alternativeName>
</protein>